<dbReference type="Gene3D" id="6.10.250.690">
    <property type="match status" value="1"/>
</dbReference>
<proteinExistence type="predicted"/>
<feature type="region of interest" description="Disordered" evidence="8">
    <location>
        <begin position="229"/>
        <end position="262"/>
    </location>
</feature>
<keyword evidence="2" id="KW-0902">Two-component regulatory system</keyword>
<dbReference type="InterPro" id="IPR001867">
    <property type="entry name" value="OmpR/PhoB-type_DNA-bd"/>
</dbReference>
<evidence type="ECO:0000256" key="6">
    <source>
        <dbReference type="PROSITE-ProRule" id="PRU00169"/>
    </source>
</evidence>
<dbReference type="Gene3D" id="1.10.10.10">
    <property type="entry name" value="Winged helix-like DNA-binding domain superfamily/Winged helix DNA-binding domain"/>
    <property type="match status" value="1"/>
</dbReference>
<evidence type="ECO:0000256" key="4">
    <source>
        <dbReference type="ARBA" id="ARBA00023125"/>
    </source>
</evidence>
<evidence type="ECO:0000256" key="3">
    <source>
        <dbReference type="ARBA" id="ARBA00023015"/>
    </source>
</evidence>
<evidence type="ECO:0000256" key="7">
    <source>
        <dbReference type="PROSITE-ProRule" id="PRU01091"/>
    </source>
</evidence>
<evidence type="ECO:0000259" key="9">
    <source>
        <dbReference type="PROSITE" id="PS50110"/>
    </source>
</evidence>
<dbReference type="AlphaFoldDB" id="A0A7W8C1S4"/>
<evidence type="ECO:0000256" key="1">
    <source>
        <dbReference type="ARBA" id="ARBA00022553"/>
    </source>
</evidence>
<organism evidence="11 12">
    <name type="scientific">Desulfovibrio intestinalis</name>
    <dbReference type="NCBI Taxonomy" id="58621"/>
    <lineage>
        <taxon>Bacteria</taxon>
        <taxon>Pseudomonadati</taxon>
        <taxon>Thermodesulfobacteriota</taxon>
        <taxon>Desulfovibrionia</taxon>
        <taxon>Desulfovibrionales</taxon>
        <taxon>Desulfovibrionaceae</taxon>
        <taxon>Desulfovibrio</taxon>
    </lineage>
</organism>
<dbReference type="RefSeq" id="WP_183718624.1">
    <property type="nucleotide sequence ID" value="NZ_JACHGO010000003.1"/>
</dbReference>
<dbReference type="InterPro" id="IPR036388">
    <property type="entry name" value="WH-like_DNA-bd_sf"/>
</dbReference>
<evidence type="ECO:0000313" key="11">
    <source>
        <dbReference type="EMBL" id="MBB5143263.1"/>
    </source>
</evidence>
<dbReference type="Proteomes" id="UP000539075">
    <property type="component" value="Unassembled WGS sequence"/>
</dbReference>
<dbReference type="GO" id="GO:0005829">
    <property type="term" value="C:cytosol"/>
    <property type="evidence" value="ECO:0007669"/>
    <property type="project" value="TreeGrafter"/>
</dbReference>
<feature type="compositionally biased region" description="Polar residues" evidence="8">
    <location>
        <begin position="240"/>
        <end position="262"/>
    </location>
</feature>
<evidence type="ECO:0000256" key="5">
    <source>
        <dbReference type="ARBA" id="ARBA00023163"/>
    </source>
</evidence>
<feature type="domain" description="OmpR/PhoB-type" evidence="10">
    <location>
        <begin position="133"/>
        <end position="230"/>
    </location>
</feature>
<comment type="caution">
    <text evidence="11">The sequence shown here is derived from an EMBL/GenBank/DDBJ whole genome shotgun (WGS) entry which is preliminary data.</text>
</comment>
<dbReference type="SMART" id="SM00862">
    <property type="entry name" value="Trans_reg_C"/>
    <property type="match status" value="1"/>
</dbReference>
<dbReference type="Pfam" id="PF00486">
    <property type="entry name" value="Trans_reg_C"/>
    <property type="match status" value="1"/>
</dbReference>
<dbReference type="SUPFAM" id="SSF46894">
    <property type="entry name" value="C-terminal effector domain of the bipartite response regulators"/>
    <property type="match status" value="1"/>
</dbReference>
<evidence type="ECO:0000256" key="8">
    <source>
        <dbReference type="SAM" id="MobiDB-lite"/>
    </source>
</evidence>
<feature type="DNA-binding region" description="OmpR/PhoB-type" evidence="7">
    <location>
        <begin position="133"/>
        <end position="230"/>
    </location>
</feature>
<dbReference type="Pfam" id="PF00072">
    <property type="entry name" value="Response_reg"/>
    <property type="match status" value="1"/>
</dbReference>
<feature type="modified residue" description="4-aspartylphosphate" evidence="6">
    <location>
        <position position="53"/>
    </location>
</feature>
<keyword evidence="1 6" id="KW-0597">Phosphoprotein</keyword>
<dbReference type="InterPro" id="IPR016032">
    <property type="entry name" value="Sig_transdc_resp-reg_C-effctor"/>
</dbReference>
<dbReference type="PROSITE" id="PS51755">
    <property type="entry name" value="OMPR_PHOB"/>
    <property type="match status" value="1"/>
</dbReference>
<dbReference type="InterPro" id="IPR039420">
    <property type="entry name" value="WalR-like"/>
</dbReference>
<dbReference type="GO" id="GO:0032993">
    <property type="term" value="C:protein-DNA complex"/>
    <property type="evidence" value="ECO:0007669"/>
    <property type="project" value="TreeGrafter"/>
</dbReference>
<keyword evidence="3" id="KW-0805">Transcription regulation</keyword>
<dbReference type="GO" id="GO:0000976">
    <property type="term" value="F:transcription cis-regulatory region binding"/>
    <property type="evidence" value="ECO:0007669"/>
    <property type="project" value="TreeGrafter"/>
</dbReference>
<dbReference type="CDD" id="cd00383">
    <property type="entry name" value="trans_reg_C"/>
    <property type="match status" value="1"/>
</dbReference>
<dbReference type="Gene3D" id="3.40.50.2300">
    <property type="match status" value="1"/>
</dbReference>
<dbReference type="FunFam" id="3.40.50.2300:FF:000001">
    <property type="entry name" value="DNA-binding response regulator PhoB"/>
    <property type="match status" value="1"/>
</dbReference>
<dbReference type="PROSITE" id="PS50110">
    <property type="entry name" value="RESPONSE_REGULATORY"/>
    <property type="match status" value="1"/>
</dbReference>
<dbReference type="InterPro" id="IPR001789">
    <property type="entry name" value="Sig_transdc_resp-reg_receiver"/>
</dbReference>
<evidence type="ECO:0000256" key="2">
    <source>
        <dbReference type="ARBA" id="ARBA00023012"/>
    </source>
</evidence>
<protein>
    <submittedName>
        <fullName evidence="11">DNA-binding response OmpR family regulator</fullName>
    </submittedName>
</protein>
<reference evidence="11 12" key="1">
    <citation type="submission" date="2020-08" db="EMBL/GenBank/DDBJ databases">
        <title>Genomic Encyclopedia of Type Strains, Phase IV (KMG-IV): sequencing the most valuable type-strain genomes for metagenomic binning, comparative biology and taxonomic classification.</title>
        <authorList>
            <person name="Goeker M."/>
        </authorList>
    </citation>
    <scope>NUCLEOTIDE SEQUENCE [LARGE SCALE GENOMIC DNA]</scope>
    <source>
        <strain evidence="11 12">DSM 11275</strain>
    </source>
</reference>
<gene>
    <name evidence="11" type="ORF">HNQ38_001351</name>
</gene>
<dbReference type="PANTHER" id="PTHR48111:SF22">
    <property type="entry name" value="REGULATOR OF RPOS"/>
    <property type="match status" value="1"/>
</dbReference>
<evidence type="ECO:0000259" key="10">
    <source>
        <dbReference type="PROSITE" id="PS51755"/>
    </source>
</evidence>
<keyword evidence="4 7" id="KW-0238">DNA-binding</keyword>
<accession>A0A7W8C1S4</accession>
<dbReference type="GO" id="GO:0006355">
    <property type="term" value="P:regulation of DNA-templated transcription"/>
    <property type="evidence" value="ECO:0007669"/>
    <property type="project" value="InterPro"/>
</dbReference>
<name>A0A7W8C1S4_9BACT</name>
<dbReference type="GO" id="GO:0000156">
    <property type="term" value="F:phosphorelay response regulator activity"/>
    <property type="evidence" value="ECO:0007669"/>
    <property type="project" value="TreeGrafter"/>
</dbReference>
<keyword evidence="12" id="KW-1185">Reference proteome</keyword>
<dbReference type="EMBL" id="JACHGO010000003">
    <property type="protein sequence ID" value="MBB5143263.1"/>
    <property type="molecule type" value="Genomic_DNA"/>
</dbReference>
<dbReference type="InterPro" id="IPR011006">
    <property type="entry name" value="CheY-like_superfamily"/>
</dbReference>
<evidence type="ECO:0000313" key="12">
    <source>
        <dbReference type="Proteomes" id="UP000539075"/>
    </source>
</evidence>
<dbReference type="PANTHER" id="PTHR48111">
    <property type="entry name" value="REGULATOR OF RPOS"/>
    <property type="match status" value="1"/>
</dbReference>
<dbReference type="SMART" id="SM00448">
    <property type="entry name" value="REC"/>
    <property type="match status" value="1"/>
</dbReference>
<keyword evidence="5" id="KW-0804">Transcription</keyword>
<feature type="domain" description="Response regulatory" evidence="9">
    <location>
        <begin position="4"/>
        <end position="119"/>
    </location>
</feature>
<sequence length="262" mass="29119">MSRSLLLVEDNEDILANLYAYLEPLGYTLDCARNGKAGLQMALEHDFDCIVLDVMLPGLDGISLCRSLREEHRSVTPIIMLTARDTVADRVTGLEAGADDYLVKPFAFKELEARIRALLRRVRMQSGSGTEGKGLWTCADLVLNEEEHWAERQGRRLRLSPTGFRILKELLRVAPGLVRRQHLEHLLWGDEPPEGSALRTHIHELRRELDKPFVLPLLHTVPHVGYRLSPDPADGGANCTAENSTPSGDARQASANSDGEDA</sequence>
<dbReference type="SUPFAM" id="SSF52172">
    <property type="entry name" value="CheY-like"/>
    <property type="match status" value="1"/>
</dbReference>